<proteinExistence type="predicted"/>
<reference evidence="5 6" key="1">
    <citation type="submission" date="2020-03" db="EMBL/GenBank/DDBJ databases">
        <title>Genomic Encyclopedia of Type Strains, Phase IV (KMG-IV): sequencing the most valuable type-strain genomes for metagenomic binning, comparative biology and taxonomic classification.</title>
        <authorList>
            <person name="Goeker M."/>
        </authorList>
    </citation>
    <scope>NUCLEOTIDE SEQUENCE [LARGE SCALE GENOMIC DNA]</scope>
    <source>
        <strain evidence="5 6">DSM 18888</strain>
    </source>
</reference>
<dbReference type="Pfam" id="PF12833">
    <property type="entry name" value="HTH_18"/>
    <property type="match status" value="1"/>
</dbReference>
<dbReference type="PROSITE" id="PS01124">
    <property type="entry name" value="HTH_ARAC_FAMILY_2"/>
    <property type="match status" value="1"/>
</dbReference>
<comment type="caution">
    <text evidence="5">The sequence shown here is derived from an EMBL/GenBank/DDBJ whole genome shotgun (WGS) entry which is preliminary data.</text>
</comment>
<gene>
    <name evidence="5" type="ORF">GGR96_003774</name>
</gene>
<evidence type="ECO:0000256" key="3">
    <source>
        <dbReference type="ARBA" id="ARBA00023163"/>
    </source>
</evidence>
<evidence type="ECO:0000256" key="2">
    <source>
        <dbReference type="ARBA" id="ARBA00023125"/>
    </source>
</evidence>
<dbReference type="PANTHER" id="PTHR43130:SF3">
    <property type="entry name" value="HTH-TYPE TRANSCRIPTIONAL REGULATOR RV1931C"/>
    <property type="match status" value="1"/>
</dbReference>
<dbReference type="Gene3D" id="1.10.10.60">
    <property type="entry name" value="Homeodomain-like"/>
    <property type="match status" value="1"/>
</dbReference>
<keyword evidence="6" id="KW-1185">Reference proteome</keyword>
<organism evidence="5 6">
    <name type="scientific">Thalassospira tepidiphila</name>
    <dbReference type="NCBI Taxonomy" id="393657"/>
    <lineage>
        <taxon>Bacteria</taxon>
        <taxon>Pseudomonadati</taxon>
        <taxon>Pseudomonadota</taxon>
        <taxon>Alphaproteobacteria</taxon>
        <taxon>Rhodospirillales</taxon>
        <taxon>Thalassospiraceae</taxon>
        <taxon>Thalassospira</taxon>
    </lineage>
</organism>
<dbReference type="Gene3D" id="3.40.50.880">
    <property type="match status" value="1"/>
</dbReference>
<dbReference type="InterPro" id="IPR018060">
    <property type="entry name" value="HTH_AraC"/>
</dbReference>
<dbReference type="EMBL" id="JAATJD010000003">
    <property type="protein sequence ID" value="NJB76652.1"/>
    <property type="molecule type" value="Genomic_DNA"/>
</dbReference>
<dbReference type="PROSITE" id="PS00041">
    <property type="entry name" value="HTH_ARAC_FAMILY_1"/>
    <property type="match status" value="1"/>
</dbReference>
<dbReference type="InterPro" id="IPR052158">
    <property type="entry name" value="INH-QAR"/>
</dbReference>
<dbReference type="CDD" id="cd03136">
    <property type="entry name" value="GATase1_AraC_ArgR_like"/>
    <property type="match status" value="1"/>
</dbReference>
<feature type="domain" description="HTH araC/xylS-type" evidence="4">
    <location>
        <begin position="223"/>
        <end position="321"/>
    </location>
</feature>
<dbReference type="InterPro" id="IPR029062">
    <property type="entry name" value="Class_I_gatase-like"/>
</dbReference>
<sequence length="330" mass="35993">MPSTYHRFVFVLFDGFSNLVLASALEPLRAAAGLPNGPQISWDICTIDGSPATSSSDLVITPKAALNAIPDPTHIDYLVVISGYDMRHHLSSRTRARLQNAAQHARTVIGVDTAAWLLASCNMLAGKSATIHWQELDQFREQFPDVTVLTDRFVEDGKMITSGGAATVMEMMLHILARQYGPAVAFDVSNLFVYDARHQRHGDPNISARGADRLHGPGADNVRRAVAEMIAHIETPVALKSIATHAGCSLRSLDRAFQDNLQMAPGKYYQMLRLGRARDLARSTDMKLADIALQTGFKSHAALSRAYAQAFGTTLRAMRSKRRPAAAIGT</sequence>
<dbReference type="RefSeq" id="WP_064781270.1">
    <property type="nucleotide sequence ID" value="NZ_BAAAEQ010000003.1"/>
</dbReference>
<evidence type="ECO:0000259" key="4">
    <source>
        <dbReference type="PROSITE" id="PS01124"/>
    </source>
</evidence>
<dbReference type="PANTHER" id="PTHR43130">
    <property type="entry name" value="ARAC-FAMILY TRANSCRIPTIONAL REGULATOR"/>
    <property type="match status" value="1"/>
</dbReference>
<dbReference type="InterPro" id="IPR002818">
    <property type="entry name" value="DJ-1/PfpI"/>
</dbReference>
<protein>
    <submittedName>
        <fullName evidence="5">Transcriptional regulator GlxA family with amidase domain</fullName>
    </submittedName>
</protein>
<evidence type="ECO:0000313" key="6">
    <source>
        <dbReference type="Proteomes" id="UP000556869"/>
    </source>
</evidence>
<evidence type="ECO:0000256" key="1">
    <source>
        <dbReference type="ARBA" id="ARBA00023015"/>
    </source>
</evidence>
<keyword evidence="1" id="KW-0805">Transcription regulation</keyword>
<dbReference type="Proteomes" id="UP000556869">
    <property type="component" value="Unassembled WGS sequence"/>
</dbReference>
<name>A0ABX0X4Q4_9PROT</name>
<keyword evidence="3" id="KW-0804">Transcription</keyword>
<dbReference type="InterPro" id="IPR018062">
    <property type="entry name" value="HTH_AraC-typ_CS"/>
</dbReference>
<evidence type="ECO:0000313" key="5">
    <source>
        <dbReference type="EMBL" id="NJB76652.1"/>
    </source>
</evidence>
<dbReference type="SMART" id="SM00342">
    <property type="entry name" value="HTH_ARAC"/>
    <property type="match status" value="1"/>
</dbReference>
<dbReference type="SUPFAM" id="SSF46689">
    <property type="entry name" value="Homeodomain-like"/>
    <property type="match status" value="2"/>
</dbReference>
<dbReference type="SUPFAM" id="SSF52317">
    <property type="entry name" value="Class I glutamine amidotransferase-like"/>
    <property type="match status" value="1"/>
</dbReference>
<dbReference type="Pfam" id="PF01965">
    <property type="entry name" value="DJ-1_PfpI"/>
    <property type="match status" value="1"/>
</dbReference>
<dbReference type="InterPro" id="IPR009057">
    <property type="entry name" value="Homeodomain-like_sf"/>
</dbReference>
<accession>A0ABX0X4Q4</accession>
<keyword evidence="2" id="KW-0238">DNA-binding</keyword>